<evidence type="ECO:0000256" key="4">
    <source>
        <dbReference type="ARBA" id="ARBA00023136"/>
    </source>
</evidence>
<dbReference type="AlphaFoldDB" id="A0A267E876"/>
<keyword evidence="7" id="KW-0732">Signal</keyword>
<feature type="chain" id="PRO_5011915990" evidence="7">
    <location>
        <begin position="23"/>
        <end position="83"/>
    </location>
</feature>
<dbReference type="Gene3D" id="1.50.40.10">
    <property type="entry name" value="Mitochondrial carrier domain"/>
    <property type="match status" value="1"/>
</dbReference>
<name>A0A267E876_9PLAT</name>
<dbReference type="EMBL" id="NIVC01002243">
    <property type="protein sequence ID" value="PAA59662.1"/>
    <property type="molecule type" value="Genomic_DNA"/>
</dbReference>
<dbReference type="PROSITE" id="PS50920">
    <property type="entry name" value="SOLCAR"/>
    <property type="match status" value="1"/>
</dbReference>
<dbReference type="STRING" id="282301.A0A267E876"/>
<evidence type="ECO:0000256" key="3">
    <source>
        <dbReference type="ARBA" id="ARBA00022692"/>
    </source>
</evidence>
<evidence type="ECO:0000256" key="6">
    <source>
        <dbReference type="RuleBase" id="RU000488"/>
    </source>
</evidence>
<evidence type="ECO:0000313" key="11">
    <source>
        <dbReference type="Proteomes" id="UP000215902"/>
    </source>
</evidence>
<keyword evidence="4 5" id="KW-0472">Membrane</keyword>
<dbReference type="GO" id="GO:0016020">
    <property type="term" value="C:membrane"/>
    <property type="evidence" value="ECO:0007669"/>
    <property type="project" value="UniProtKB-SubCell"/>
</dbReference>
<accession>A0A267E876</accession>
<feature type="repeat" description="Solcar" evidence="5">
    <location>
        <begin position="1"/>
        <end position="75"/>
    </location>
</feature>
<reference evidence="8 11" key="1">
    <citation type="submission" date="2017-06" db="EMBL/GenBank/DDBJ databases">
        <title>A platform for efficient transgenesis in Macrostomum lignano, a flatworm model organism for stem cell research.</title>
        <authorList>
            <person name="Berezikov E."/>
        </authorList>
    </citation>
    <scope>NUCLEOTIDE SEQUENCE [LARGE SCALE GENOMIC DNA]</scope>
    <source>
        <strain evidence="8">DV1</strain>
        <tissue evidence="8">Whole organism</tissue>
    </source>
</reference>
<dbReference type="SUPFAM" id="SSF103506">
    <property type="entry name" value="Mitochondrial carrier"/>
    <property type="match status" value="1"/>
</dbReference>
<dbReference type="InterPro" id="IPR023395">
    <property type="entry name" value="MCP_dom_sf"/>
</dbReference>
<sequence>MAATAAWWLVWPLEYMKSQVQGQYGQPMPILARLRLTIQQRGGFFGLYRGLLPGTIRSFLANGTSMVVMQFAQRKVSELGLRG</sequence>
<dbReference type="InterPro" id="IPR018108">
    <property type="entry name" value="MCP_transmembrane"/>
</dbReference>
<evidence type="ECO:0000313" key="9">
    <source>
        <dbReference type="EMBL" id="PAA57078.1"/>
    </source>
</evidence>
<evidence type="ECO:0000256" key="7">
    <source>
        <dbReference type="SAM" id="SignalP"/>
    </source>
</evidence>
<evidence type="ECO:0000256" key="1">
    <source>
        <dbReference type="ARBA" id="ARBA00004141"/>
    </source>
</evidence>
<evidence type="ECO:0000256" key="2">
    <source>
        <dbReference type="ARBA" id="ARBA00006375"/>
    </source>
</evidence>
<gene>
    <name evidence="10" type="ORF">BOX15_Mlig026512g1</name>
    <name evidence="8" type="ORF">BOX15_Mlig026512g2</name>
    <name evidence="9" type="ORF">BOX15_Mlig026512g3</name>
</gene>
<comment type="subcellular location">
    <subcellularLocation>
        <location evidence="1">Membrane</location>
        <topology evidence="1">Multi-pass membrane protein</topology>
    </subcellularLocation>
</comment>
<dbReference type="EMBL" id="NIVC01002535">
    <property type="protein sequence ID" value="PAA57078.1"/>
    <property type="molecule type" value="Genomic_DNA"/>
</dbReference>
<proteinExistence type="inferred from homology"/>
<feature type="signal peptide" evidence="7">
    <location>
        <begin position="1"/>
        <end position="22"/>
    </location>
</feature>
<dbReference type="OrthoDB" id="193856at2759"/>
<comment type="caution">
    <text evidence="8">The sequence shown here is derived from an EMBL/GenBank/DDBJ whole genome shotgun (WGS) entry which is preliminary data.</text>
</comment>
<evidence type="ECO:0000256" key="5">
    <source>
        <dbReference type="PROSITE-ProRule" id="PRU00282"/>
    </source>
</evidence>
<dbReference type="EMBL" id="NIVC01002535">
    <property type="protein sequence ID" value="PAA57077.1"/>
    <property type="molecule type" value="Genomic_DNA"/>
</dbReference>
<keyword evidence="11" id="KW-1185">Reference proteome</keyword>
<protein>
    <submittedName>
        <fullName evidence="8">Uncharacterized protein</fullName>
    </submittedName>
</protein>
<keyword evidence="3 5" id="KW-0812">Transmembrane</keyword>
<evidence type="ECO:0000313" key="10">
    <source>
        <dbReference type="EMBL" id="PAA59662.1"/>
    </source>
</evidence>
<organism evidence="8 11">
    <name type="scientific">Macrostomum lignano</name>
    <dbReference type="NCBI Taxonomy" id="282301"/>
    <lineage>
        <taxon>Eukaryota</taxon>
        <taxon>Metazoa</taxon>
        <taxon>Spiralia</taxon>
        <taxon>Lophotrochozoa</taxon>
        <taxon>Platyhelminthes</taxon>
        <taxon>Rhabditophora</taxon>
        <taxon>Macrostomorpha</taxon>
        <taxon>Macrostomida</taxon>
        <taxon>Macrostomidae</taxon>
        <taxon>Macrostomum</taxon>
    </lineage>
</organism>
<evidence type="ECO:0000313" key="8">
    <source>
        <dbReference type="EMBL" id="PAA57077.1"/>
    </source>
</evidence>
<dbReference type="Proteomes" id="UP000215902">
    <property type="component" value="Unassembled WGS sequence"/>
</dbReference>
<comment type="similarity">
    <text evidence="2 6">Belongs to the mitochondrial carrier (TC 2.A.29) family.</text>
</comment>
<keyword evidence="6" id="KW-0813">Transport</keyword>
<dbReference type="Pfam" id="PF00153">
    <property type="entry name" value="Mito_carr"/>
    <property type="match status" value="1"/>
</dbReference>